<evidence type="ECO:0000256" key="1">
    <source>
        <dbReference type="ARBA" id="ARBA00000085"/>
    </source>
</evidence>
<dbReference type="EMBL" id="VZUS01000001">
    <property type="protein sequence ID" value="KAB1186870.1"/>
    <property type="molecule type" value="Genomic_DNA"/>
</dbReference>
<dbReference type="SMART" id="SM00388">
    <property type="entry name" value="HisKA"/>
    <property type="match status" value="1"/>
</dbReference>
<dbReference type="Gene3D" id="3.30.450.20">
    <property type="entry name" value="PAS domain"/>
    <property type="match status" value="2"/>
</dbReference>
<dbReference type="EC" id="2.7.13.3" evidence="2"/>
<protein>
    <recommendedName>
        <fullName evidence="2">histidine kinase</fullName>
        <ecNumber evidence="2">2.7.13.3</ecNumber>
    </recommendedName>
</protein>
<dbReference type="Pfam" id="PF02518">
    <property type="entry name" value="HATPase_c"/>
    <property type="match status" value="1"/>
</dbReference>
<organism evidence="11">
    <name type="scientific">Haloferax sp. CBA1149</name>
    <dbReference type="NCBI Taxonomy" id="2650753"/>
    <lineage>
        <taxon>Archaea</taxon>
        <taxon>Methanobacteriati</taxon>
        <taxon>Methanobacteriota</taxon>
        <taxon>Stenosarchaea group</taxon>
        <taxon>Halobacteria</taxon>
        <taxon>Halobacteriales</taxon>
        <taxon>Haloferacaceae</taxon>
        <taxon>Haloferax</taxon>
    </lineage>
</organism>
<evidence type="ECO:0000259" key="9">
    <source>
        <dbReference type="PROSITE" id="PS50112"/>
    </source>
</evidence>
<name>A0A643JRF4_9EURY</name>
<dbReference type="Pfam" id="PF08447">
    <property type="entry name" value="PAS_3"/>
    <property type="match status" value="1"/>
</dbReference>
<sequence length="624" mass="68454">MDFGNVSSADAPIRVLLVDDERAFAATTAEGLRTHGEMDVVSVCSPSAALDRLSTSSVDCVVSEYAFDETTGIDFLRTVRESHPALPFILFTRHGSETVASDAISAGVTDYVKNGQNESNESVAALVDRIEAAVAASPLPADGTGLRQWYEAIVEQSPVGLYLVHDGFLVYANDYFLTLLGCGASDAIGQPLADLVAESDRQLVEDRLGPGTYDSLDSVTYTIDAETKDGRPISMETTGRHVSLGGDDIVVGAATDITARLASEREIRRSEPITRQIISSLPDMVFLSEPDAFDIVYINDTFEQVWGRSQKTLYEDPMSFLDLVHVDDRDRLERGIRALFADIEAGTADDRYEFEFRFVPEASETVRWAAARAVPLFDEDGSITNVLGVMTDLTERIRREQELAKQNDRLEAFARVLSHDIRGPLAVAQGRLDLARETGDQSHLDHVERAHSRITEVVEDVLSMACDERAAMDLSEVALADSAAAAWEMCVSDTDTVRLELDELPVVEADKSRMKRFFENLFRNAIQHATTDDDAELVIRVGTLPSRRGFFVEDDGRGIPRSMRDTIFETGVSTKEDGAHGFGLGIVRQIVHTHGWLVRIGESDAGGARFEVLFDTVGDANTTS</sequence>
<evidence type="ECO:0000256" key="3">
    <source>
        <dbReference type="ARBA" id="ARBA00022553"/>
    </source>
</evidence>
<dbReference type="PROSITE" id="PS50112">
    <property type="entry name" value="PAS"/>
    <property type="match status" value="2"/>
</dbReference>
<dbReference type="InterPro" id="IPR003661">
    <property type="entry name" value="HisK_dim/P_dom"/>
</dbReference>
<dbReference type="SMART" id="SM00086">
    <property type="entry name" value="PAC"/>
    <property type="match status" value="2"/>
</dbReference>
<comment type="caution">
    <text evidence="11">The sequence shown here is derived from an EMBL/GenBank/DDBJ whole genome shotgun (WGS) entry which is preliminary data.</text>
</comment>
<accession>A0A643JRF4</accession>
<dbReference type="InterPro" id="IPR001789">
    <property type="entry name" value="Sig_transdc_resp-reg_receiver"/>
</dbReference>
<dbReference type="Gene3D" id="3.40.50.2300">
    <property type="match status" value="1"/>
</dbReference>
<feature type="domain" description="PAS" evidence="9">
    <location>
        <begin position="166"/>
        <end position="208"/>
    </location>
</feature>
<dbReference type="Pfam" id="PF00072">
    <property type="entry name" value="Response_reg"/>
    <property type="match status" value="1"/>
</dbReference>
<dbReference type="InterPro" id="IPR013655">
    <property type="entry name" value="PAS_fold_3"/>
</dbReference>
<proteinExistence type="predicted"/>
<comment type="catalytic activity">
    <reaction evidence="1">
        <text>ATP + protein L-histidine = ADP + protein N-phospho-L-histidine.</text>
        <dbReference type="EC" id="2.7.13.3"/>
    </reaction>
</comment>
<dbReference type="InterPro" id="IPR005467">
    <property type="entry name" value="His_kinase_dom"/>
</dbReference>
<reference evidence="11" key="1">
    <citation type="submission" date="2019-09" db="EMBL/GenBank/DDBJ databases">
        <title>Genomic analysis of Haloferax sp. CBA1149.</title>
        <authorList>
            <person name="Roh S.W."/>
        </authorList>
    </citation>
    <scope>NUCLEOTIDE SEQUENCE</scope>
    <source>
        <strain evidence="11">CBA1149</strain>
    </source>
</reference>
<dbReference type="SMART" id="SM00387">
    <property type="entry name" value="HATPase_c"/>
    <property type="match status" value="1"/>
</dbReference>
<keyword evidence="3" id="KW-0597">Phosphoprotein</keyword>
<feature type="domain" description="PAS" evidence="9">
    <location>
        <begin position="270"/>
        <end position="343"/>
    </location>
</feature>
<dbReference type="CDD" id="cd00075">
    <property type="entry name" value="HATPase"/>
    <property type="match status" value="1"/>
</dbReference>
<dbReference type="Gene3D" id="1.10.287.130">
    <property type="match status" value="1"/>
</dbReference>
<dbReference type="InterPro" id="IPR013767">
    <property type="entry name" value="PAS_fold"/>
</dbReference>
<dbReference type="RefSeq" id="WP_151134959.1">
    <property type="nucleotide sequence ID" value="NZ_VZUS01000001.1"/>
</dbReference>
<dbReference type="InterPro" id="IPR000700">
    <property type="entry name" value="PAS-assoc_C"/>
</dbReference>
<dbReference type="InterPro" id="IPR036890">
    <property type="entry name" value="HATPase_C_sf"/>
</dbReference>
<feature type="domain" description="Histidine kinase" evidence="7">
    <location>
        <begin position="416"/>
        <end position="618"/>
    </location>
</feature>
<dbReference type="CDD" id="cd00082">
    <property type="entry name" value="HisKA"/>
    <property type="match status" value="1"/>
</dbReference>
<dbReference type="SUPFAM" id="SSF55874">
    <property type="entry name" value="ATPase domain of HSP90 chaperone/DNA topoisomerase II/histidine kinase"/>
    <property type="match status" value="1"/>
</dbReference>
<dbReference type="InterPro" id="IPR035965">
    <property type="entry name" value="PAS-like_dom_sf"/>
</dbReference>
<dbReference type="GO" id="GO:0006355">
    <property type="term" value="P:regulation of DNA-templated transcription"/>
    <property type="evidence" value="ECO:0007669"/>
    <property type="project" value="InterPro"/>
</dbReference>
<dbReference type="SMART" id="SM00091">
    <property type="entry name" value="PAS"/>
    <property type="match status" value="2"/>
</dbReference>
<dbReference type="SUPFAM" id="SSF55785">
    <property type="entry name" value="PYP-like sensor domain (PAS domain)"/>
    <property type="match status" value="2"/>
</dbReference>
<dbReference type="CDD" id="cd00130">
    <property type="entry name" value="PAS"/>
    <property type="match status" value="2"/>
</dbReference>
<comment type="caution">
    <text evidence="6">Lacks conserved residue(s) required for the propagation of feature annotation.</text>
</comment>
<evidence type="ECO:0000313" key="11">
    <source>
        <dbReference type="EMBL" id="KAB1186870.1"/>
    </source>
</evidence>
<dbReference type="AlphaFoldDB" id="A0A643JRF4"/>
<dbReference type="InterPro" id="IPR036097">
    <property type="entry name" value="HisK_dim/P_sf"/>
</dbReference>
<evidence type="ECO:0000256" key="5">
    <source>
        <dbReference type="ARBA" id="ARBA00022777"/>
    </source>
</evidence>
<dbReference type="PROSITE" id="PS50110">
    <property type="entry name" value="RESPONSE_REGULATORY"/>
    <property type="match status" value="1"/>
</dbReference>
<dbReference type="SMART" id="SM00448">
    <property type="entry name" value="REC"/>
    <property type="match status" value="1"/>
</dbReference>
<evidence type="ECO:0000256" key="4">
    <source>
        <dbReference type="ARBA" id="ARBA00022679"/>
    </source>
</evidence>
<dbReference type="NCBIfam" id="TIGR00229">
    <property type="entry name" value="sensory_box"/>
    <property type="match status" value="2"/>
</dbReference>
<dbReference type="Pfam" id="PF00989">
    <property type="entry name" value="PAS"/>
    <property type="match status" value="1"/>
</dbReference>
<dbReference type="GO" id="GO:0000155">
    <property type="term" value="F:phosphorelay sensor kinase activity"/>
    <property type="evidence" value="ECO:0007669"/>
    <property type="project" value="InterPro"/>
</dbReference>
<feature type="domain" description="Response regulatory" evidence="8">
    <location>
        <begin position="14"/>
        <end position="129"/>
    </location>
</feature>
<dbReference type="InterPro" id="IPR003594">
    <property type="entry name" value="HATPase_dom"/>
</dbReference>
<dbReference type="PANTHER" id="PTHR43304">
    <property type="entry name" value="PHYTOCHROME-LIKE PROTEIN CPH1"/>
    <property type="match status" value="1"/>
</dbReference>
<dbReference type="SUPFAM" id="SSF52172">
    <property type="entry name" value="CheY-like"/>
    <property type="match status" value="1"/>
</dbReference>
<dbReference type="InterPro" id="IPR001610">
    <property type="entry name" value="PAC"/>
</dbReference>
<evidence type="ECO:0000259" key="8">
    <source>
        <dbReference type="PROSITE" id="PS50110"/>
    </source>
</evidence>
<evidence type="ECO:0000259" key="10">
    <source>
        <dbReference type="PROSITE" id="PS50113"/>
    </source>
</evidence>
<evidence type="ECO:0000259" key="7">
    <source>
        <dbReference type="PROSITE" id="PS50109"/>
    </source>
</evidence>
<feature type="domain" description="PAC" evidence="10">
    <location>
        <begin position="352"/>
        <end position="405"/>
    </location>
</feature>
<dbReference type="Gene3D" id="3.30.565.10">
    <property type="entry name" value="Histidine kinase-like ATPase, C-terminal domain"/>
    <property type="match status" value="1"/>
</dbReference>
<keyword evidence="4" id="KW-0808">Transferase</keyword>
<evidence type="ECO:0000256" key="2">
    <source>
        <dbReference type="ARBA" id="ARBA00012438"/>
    </source>
</evidence>
<dbReference type="InterPro" id="IPR011006">
    <property type="entry name" value="CheY-like_superfamily"/>
</dbReference>
<dbReference type="Pfam" id="PF00512">
    <property type="entry name" value="HisKA"/>
    <property type="match status" value="1"/>
</dbReference>
<dbReference type="InterPro" id="IPR000014">
    <property type="entry name" value="PAS"/>
</dbReference>
<gene>
    <name evidence="11" type="ORF">Hfx1149_02035</name>
</gene>
<dbReference type="PROSITE" id="PS50113">
    <property type="entry name" value="PAC"/>
    <property type="match status" value="1"/>
</dbReference>
<evidence type="ECO:0000256" key="6">
    <source>
        <dbReference type="PROSITE-ProRule" id="PRU00169"/>
    </source>
</evidence>
<dbReference type="PROSITE" id="PS50109">
    <property type="entry name" value="HIS_KIN"/>
    <property type="match status" value="1"/>
</dbReference>
<keyword evidence="5" id="KW-0418">Kinase</keyword>
<dbReference type="SUPFAM" id="SSF47384">
    <property type="entry name" value="Homodimeric domain of signal transducing histidine kinase"/>
    <property type="match status" value="1"/>
</dbReference>
<dbReference type="InterPro" id="IPR052162">
    <property type="entry name" value="Sensor_kinase/Photoreceptor"/>
</dbReference>
<dbReference type="CDD" id="cd00156">
    <property type="entry name" value="REC"/>
    <property type="match status" value="1"/>
</dbReference>
<dbReference type="PANTHER" id="PTHR43304:SF1">
    <property type="entry name" value="PAC DOMAIN-CONTAINING PROTEIN"/>
    <property type="match status" value="1"/>
</dbReference>